<sequence length="406" mass="45110">MHLYKRFYFVLGFAIACCFVCCKKIDSYNSPASEDKTKPQVVTNIKVDNYDGGANITYDLPNSPNILYVQASYKINDATSRQVKSSYYSDSIKVEGFAKSQDYDVTLRVVTRANVASDPVTVKVHPGEPVYQQVFPSLAMQSDFGGANIKARNPLKKNIGIVVVDLTQPKPLLITQYYTNLDSIEFNVRGYDIKERKFGVYVTDTWGNISDTLVKTINPIFETEIDKSKFSTFPLNTDSKIYSNWGVPYLYDGVTDGSVPPMHTDVGAGIPGILSLDMGQVVKLSRYKAWQQFQFAYTDGNPKTWVLWGAATPGVDVNLPATSSLGDVVGGWTQIGTYNSPPPPSGNIPPTPATAADVEFVKPGFDFNVPFSAPPVRYIRIQAVELWNKSINFFIFQEMTFYGKPQ</sequence>
<accession>A0ABV6KZT8</accession>
<dbReference type="PROSITE" id="PS51257">
    <property type="entry name" value="PROKAR_LIPOPROTEIN"/>
    <property type="match status" value="1"/>
</dbReference>
<keyword evidence="5" id="KW-1185">Reference proteome</keyword>
<dbReference type="InterPro" id="IPR033431">
    <property type="entry name" value="DUF5126"/>
</dbReference>
<evidence type="ECO:0000313" key="5">
    <source>
        <dbReference type="Proteomes" id="UP001589828"/>
    </source>
</evidence>
<gene>
    <name evidence="4" type="ORF">ACFFGT_02200</name>
</gene>
<feature type="domain" description="DUF5000" evidence="2">
    <location>
        <begin position="252"/>
        <end position="403"/>
    </location>
</feature>
<dbReference type="InterPro" id="IPR032164">
    <property type="entry name" value="DUF5000"/>
</dbReference>
<feature type="domain" description="DUF4959" evidence="1">
    <location>
        <begin position="21"/>
        <end position="126"/>
    </location>
</feature>
<dbReference type="EMBL" id="JBHLTS010000004">
    <property type="protein sequence ID" value="MFC0512985.1"/>
    <property type="molecule type" value="Genomic_DNA"/>
</dbReference>
<dbReference type="Gene3D" id="2.60.120.260">
    <property type="entry name" value="Galactose-binding domain-like"/>
    <property type="match status" value="1"/>
</dbReference>
<evidence type="ECO:0000259" key="2">
    <source>
        <dbReference type="Pfam" id="PF16391"/>
    </source>
</evidence>
<evidence type="ECO:0000313" key="4">
    <source>
        <dbReference type="EMBL" id="MFC0512985.1"/>
    </source>
</evidence>
<dbReference type="Pfam" id="PF16323">
    <property type="entry name" value="DUF4959"/>
    <property type="match status" value="1"/>
</dbReference>
<protein>
    <submittedName>
        <fullName evidence="4">DUF4959 domain-containing protein</fullName>
    </submittedName>
</protein>
<dbReference type="RefSeq" id="WP_377020860.1">
    <property type="nucleotide sequence ID" value="NZ_JBHLTS010000004.1"/>
</dbReference>
<organism evidence="4 5">
    <name type="scientific">Mucilaginibacter angelicae</name>
    <dbReference type="NCBI Taxonomy" id="869718"/>
    <lineage>
        <taxon>Bacteria</taxon>
        <taxon>Pseudomonadati</taxon>
        <taxon>Bacteroidota</taxon>
        <taxon>Sphingobacteriia</taxon>
        <taxon>Sphingobacteriales</taxon>
        <taxon>Sphingobacteriaceae</taxon>
        <taxon>Mucilaginibacter</taxon>
    </lineage>
</organism>
<dbReference type="Proteomes" id="UP001589828">
    <property type="component" value="Unassembled WGS sequence"/>
</dbReference>
<evidence type="ECO:0000259" key="3">
    <source>
        <dbReference type="Pfam" id="PF17166"/>
    </source>
</evidence>
<dbReference type="Pfam" id="PF16391">
    <property type="entry name" value="DUF5000"/>
    <property type="match status" value="1"/>
</dbReference>
<comment type="caution">
    <text evidence="4">The sequence shown here is derived from an EMBL/GenBank/DDBJ whole genome shotgun (WGS) entry which is preliminary data.</text>
</comment>
<reference evidence="4 5" key="1">
    <citation type="submission" date="2024-09" db="EMBL/GenBank/DDBJ databases">
        <authorList>
            <person name="Sun Q."/>
            <person name="Mori K."/>
        </authorList>
    </citation>
    <scope>NUCLEOTIDE SEQUENCE [LARGE SCALE GENOMIC DNA]</scope>
    <source>
        <strain evidence="4 5">NCAIM B.02415</strain>
    </source>
</reference>
<dbReference type="Pfam" id="PF17166">
    <property type="entry name" value="DUF5126"/>
    <property type="match status" value="1"/>
</dbReference>
<evidence type="ECO:0000259" key="1">
    <source>
        <dbReference type="Pfam" id="PF16323"/>
    </source>
</evidence>
<name>A0ABV6KZT8_9SPHI</name>
<proteinExistence type="predicted"/>
<feature type="domain" description="DUF5126" evidence="3">
    <location>
        <begin position="128"/>
        <end position="228"/>
    </location>
</feature>
<dbReference type="InterPro" id="IPR032527">
    <property type="entry name" value="DUF4959"/>
</dbReference>